<comment type="subcellular location">
    <subcellularLocation>
        <location evidence="1">Nucleus</location>
    </subcellularLocation>
</comment>
<accession>A0A8K0JXY3</accession>
<keyword evidence="8" id="KW-1185">Reference proteome</keyword>
<evidence type="ECO:0000256" key="5">
    <source>
        <dbReference type="ARBA" id="ARBA00023242"/>
    </source>
</evidence>
<gene>
    <name evidence="7" type="ORF">J437_LFUL006088</name>
</gene>
<evidence type="ECO:0000256" key="2">
    <source>
        <dbReference type="ARBA" id="ARBA00023015"/>
    </source>
</evidence>
<dbReference type="PANTHER" id="PTHR45803:SF5">
    <property type="entry name" value="SOX100B"/>
    <property type="match status" value="1"/>
</dbReference>
<evidence type="ECO:0000256" key="6">
    <source>
        <dbReference type="SAM" id="MobiDB-lite"/>
    </source>
</evidence>
<dbReference type="OrthoDB" id="6247875at2759"/>
<keyword evidence="2" id="KW-0805">Transcription regulation</keyword>
<name>A0A8K0JXY3_LADFU</name>
<evidence type="ECO:0000256" key="1">
    <source>
        <dbReference type="ARBA" id="ARBA00004123"/>
    </source>
</evidence>
<proteinExistence type="predicted"/>
<dbReference type="InterPro" id="IPR036910">
    <property type="entry name" value="HMG_box_dom_sf"/>
</dbReference>
<evidence type="ECO:0000313" key="7">
    <source>
        <dbReference type="EMBL" id="KAG8224701.1"/>
    </source>
</evidence>
<comment type="caution">
    <text evidence="7">The sequence shown here is derived from an EMBL/GenBank/DDBJ whole genome shotgun (WGS) entry which is preliminary data.</text>
</comment>
<evidence type="ECO:0000256" key="3">
    <source>
        <dbReference type="ARBA" id="ARBA00023125"/>
    </source>
</evidence>
<keyword evidence="3" id="KW-0238">DNA-binding</keyword>
<dbReference type="Gene3D" id="1.10.30.10">
    <property type="entry name" value="High mobility group box domain"/>
    <property type="match status" value="1"/>
</dbReference>
<feature type="region of interest" description="Disordered" evidence="6">
    <location>
        <begin position="46"/>
        <end position="171"/>
    </location>
</feature>
<keyword evidence="5" id="KW-0539">Nucleus</keyword>
<reference evidence="7" key="2">
    <citation type="submission" date="2017-10" db="EMBL/GenBank/DDBJ databases">
        <title>Ladona fulva Genome sequencing and assembly.</title>
        <authorList>
            <person name="Murali S."/>
            <person name="Richards S."/>
            <person name="Bandaranaike D."/>
            <person name="Bellair M."/>
            <person name="Blankenburg K."/>
            <person name="Chao H."/>
            <person name="Dinh H."/>
            <person name="Doddapaneni H."/>
            <person name="Dugan-Rocha S."/>
            <person name="Elkadiri S."/>
            <person name="Gnanaolivu R."/>
            <person name="Hernandez B."/>
            <person name="Skinner E."/>
            <person name="Javaid M."/>
            <person name="Lee S."/>
            <person name="Li M."/>
            <person name="Ming W."/>
            <person name="Munidasa M."/>
            <person name="Muniz J."/>
            <person name="Nguyen L."/>
            <person name="Hughes D."/>
            <person name="Osuji N."/>
            <person name="Pu L.-L."/>
            <person name="Puazo M."/>
            <person name="Qu C."/>
            <person name="Quiroz J."/>
            <person name="Raj R."/>
            <person name="Weissenberger G."/>
            <person name="Xin Y."/>
            <person name="Zou X."/>
            <person name="Han Y."/>
            <person name="Worley K."/>
            <person name="Muzny D."/>
            <person name="Gibbs R."/>
        </authorList>
    </citation>
    <scope>NUCLEOTIDE SEQUENCE</scope>
    <source>
        <strain evidence="7">Sampled in the wild</strain>
    </source>
</reference>
<sequence>MLLGNLFTFRLIQISAKLRILDFRLLSDHDKRPFVEEAERLREIHKREHPDYKYQPRRRKGSAPNGGAGSQGAVGGTKGEDGGEGSPGGAVNGVQKSANRPTPRTAPGHSNIGRSAKPDGARKSGGRNGPVAQTPNPGATSGPPTPPTTPNGGGMSLQGEQQPQPPMMAPLPSLLKTERITGASTPIGCGAGPMQGDQRIDFSGIDVDTMREDIDGAELDQYLPPHPALTPMGNCLILPPPQGHQGPQTNTPSPVTQPPNLWTPHEQTMEPAAPLEGYGGSSPVAECAVAAYHRPYRIGGVREDSGERTCGDSPNYHELQVPTMKLETDSHVVPHRAQFAAPSPMYYYNHGSLAMGGNIGGISGSSVAQAPLQSHPTSQFLPSYQCLQQRAFGQGVGQEWGGYSG</sequence>
<organism evidence="7 8">
    <name type="scientific">Ladona fulva</name>
    <name type="common">Scarce chaser dragonfly</name>
    <name type="synonym">Libellula fulva</name>
    <dbReference type="NCBI Taxonomy" id="123851"/>
    <lineage>
        <taxon>Eukaryota</taxon>
        <taxon>Metazoa</taxon>
        <taxon>Ecdysozoa</taxon>
        <taxon>Arthropoda</taxon>
        <taxon>Hexapoda</taxon>
        <taxon>Insecta</taxon>
        <taxon>Pterygota</taxon>
        <taxon>Palaeoptera</taxon>
        <taxon>Odonata</taxon>
        <taxon>Epiprocta</taxon>
        <taxon>Anisoptera</taxon>
        <taxon>Libelluloidea</taxon>
        <taxon>Libellulidae</taxon>
        <taxon>Ladona</taxon>
    </lineage>
</organism>
<dbReference type="SUPFAM" id="SSF47095">
    <property type="entry name" value="HMG-box"/>
    <property type="match status" value="1"/>
</dbReference>
<evidence type="ECO:0000256" key="4">
    <source>
        <dbReference type="ARBA" id="ARBA00023163"/>
    </source>
</evidence>
<feature type="compositionally biased region" description="Gly residues" evidence="6">
    <location>
        <begin position="64"/>
        <end position="77"/>
    </location>
</feature>
<evidence type="ECO:0000313" key="8">
    <source>
        <dbReference type="Proteomes" id="UP000792457"/>
    </source>
</evidence>
<dbReference type="Proteomes" id="UP000792457">
    <property type="component" value="Unassembled WGS sequence"/>
</dbReference>
<dbReference type="InterPro" id="IPR050917">
    <property type="entry name" value="SOX_TF"/>
</dbReference>
<dbReference type="GO" id="GO:0005634">
    <property type="term" value="C:nucleus"/>
    <property type="evidence" value="ECO:0007669"/>
    <property type="project" value="UniProtKB-SubCell"/>
</dbReference>
<dbReference type="GO" id="GO:0000978">
    <property type="term" value="F:RNA polymerase II cis-regulatory region sequence-specific DNA binding"/>
    <property type="evidence" value="ECO:0007669"/>
    <property type="project" value="TreeGrafter"/>
</dbReference>
<protein>
    <submittedName>
        <fullName evidence="7">Uncharacterized protein</fullName>
    </submittedName>
</protein>
<dbReference type="PANTHER" id="PTHR45803">
    <property type="entry name" value="SOX100B"/>
    <property type="match status" value="1"/>
</dbReference>
<reference evidence="7" key="1">
    <citation type="submission" date="2013-04" db="EMBL/GenBank/DDBJ databases">
        <authorList>
            <person name="Qu J."/>
            <person name="Murali S.C."/>
            <person name="Bandaranaike D."/>
            <person name="Bellair M."/>
            <person name="Blankenburg K."/>
            <person name="Chao H."/>
            <person name="Dinh H."/>
            <person name="Doddapaneni H."/>
            <person name="Downs B."/>
            <person name="Dugan-Rocha S."/>
            <person name="Elkadiri S."/>
            <person name="Gnanaolivu R.D."/>
            <person name="Hernandez B."/>
            <person name="Javaid M."/>
            <person name="Jayaseelan J.C."/>
            <person name="Lee S."/>
            <person name="Li M."/>
            <person name="Ming W."/>
            <person name="Munidasa M."/>
            <person name="Muniz J."/>
            <person name="Nguyen L."/>
            <person name="Ongeri F."/>
            <person name="Osuji N."/>
            <person name="Pu L.-L."/>
            <person name="Puazo M."/>
            <person name="Qu C."/>
            <person name="Quiroz J."/>
            <person name="Raj R."/>
            <person name="Weissenberger G."/>
            <person name="Xin Y."/>
            <person name="Zou X."/>
            <person name="Han Y."/>
            <person name="Richards S."/>
            <person name="Worley K."/>
            <person name="Muzny D."/>
            <person name="Gibbs R."/>
        </authorList>
    </citation>
    <scope>NUCLEOTIDE SEQUENCE</scope>
    <source>
        <strain evidence="7">Sampled in the wild</strain>
    </source>
</reference>
<dbReference type="EMBL" id="KZ308208">
    <property type="protein sequence ID" value="KAG8224701.1"/>
    <property type="molecule type" value="Genomic_DNA"/>
</dbReference>
<keyword evidence="4" id="KW-0804">Transcription</keyword>
<dbReference type="AlphaFoldDB" id="A0A8K0JXY3"/>
<dbReference type="GO" id="GO:0000981">
    <property type="term" value="F:DNA-binding transcription factor activity, RNA polymerase II-specific"/>
    <property type="evidence" value="ECO:0007669"/>
    <property type="project" value="TreeGrafter"/>
</dbReference>